<dbReference type="Proteomes" id="UP001320768">
    <property type="component" value="Unassembled WGS sequence"/>
</dbReference>
<accession>A0ABT1L4V2</accession>
<reference evidence="1 2" key="1">
    <citation type="journal article" date="2022" name="Nat. Microbiol.">
        <title>The microbiome of a bacterivorous marine choanoflagellate contains a resource-demanding obligate bacterial associate.</title>
        <authorList>
            <person name="Needham D.M."/>
            <person name="Poirier C."/>
            <person name="Bachy C."/>
            <person name="George E.E."/>
            <person name="Wilken S."/>
            <person name="Yung C.C.M."/>
            <person name="Limardo A.J."/>
            <person name="Morando M."/>
            <person name="Sudek L."/>
            <person name="Malmstrom R.R."/>
            <person name="Keeling P.J."/>
            <person name="Santoro A.E."/>
            <person name="Worden A.Z."/>
        </authorList>
    </citation>
    <scope>NUCLEOTIDE SEQUENCE [LARGE SCALE GENOMIC DNA]</scope>
    <source>
        <strain evidence="1 2">Comchoano-2</strain>
    </source>
</reference>
<sequence>MLLINLSMLGSDRIKQACQEALRRNYSGRLAFVPVFESKDQLINFVRILDEVYRTPCARPPQLLPQVFIDNQAQPIRINTQETKEIGTVPESEAYKVEQFKDSMVAGFSSEHFLALMSDDCFKGTNHALPYLKSKFGDGFLADVPELGAIQSLACVPGSYHKDLHSMTALGWSVYYGHLQLIDEFALQSSLEREKNKAMLIQCVVMDRLGRQCWHEVLIRCAHIGFVPENILPRLFDSSVPEILSRPPSIDKFRSYAEKREAAWTGLLSITPEDHMHPAVLMSKALLASGEKPTSCWLPYAENLISTILQQRPLVLRNIALRFLPKEKVSYDAFSLAKLKLGSTAKPHDQLLVLAEMLPTKEQLEAAMFSISQYAAKNFGWEEPGIVTNIVKTAFLPDLSFVLKGGRVSVALPKKEKLDDSGLGTDPKISVVR</sequence>
<protein>
    <submittedName>
        <fullName evidence="1">Uncharacterized protein</fullName>
    </submittedName>
</protein>
<gene>
    <name evidence="1" type="ORF">MKS91_02770</name>
</gene>
<dbReference type="EMBL" id="JAKUDN010000002">
    <property type="protein sequence ID" value="MCP8352209.1"/>
    <property type="molecule type" value="Genomic_DNA"/>
</dbReference>
<evidence type="ECO:0000313" key="2">
    <source>
        <dbReference type="Proteomes" id="UP001320768"/>
    </source>
</evidence>
<comment type="caution">
    <text evidence="1">The sequence shown here is derived from an EMBL/GenBank/DDBJ whole genome shotgun (WGS) entry which is preliminary data.</text>
</comment>
<organism evidence="1 2">
    <name type="scientific">Candidatus Synchoanobacter obligatus</name>
    <dbReference type="NCBI Taxonomy" id="2919597"/>
    <lineage>
        <taxon>Bacteria</taxon>
        <taxon>Pseudomonadati</taxon>
        <taxon>Pseudomonadota</taxon>
        <taxon>Gammaproteobacteria</taxon>
        <taxon>Candidatus Comchoanobacterales</taxon>
        <taxon>Candidatus Comchoanobacteraceae</taxon>
        <taxon>Candidatus Synchoanobacter</taxon>
    </lineage>
</organism>
<name>A0ABT1L4V2_9GAMM</name>
<evidence type="ECO:0000313" key="1">
    <source>
        <dbReference type="EMBL" id="MCP8352209.1"/>
    </source>
</evidence>
<proteinExistence type="predicted"/>
<dbReference type="RefSeq" id="WP_258569318.1">
    <property type="nucleotide sequence ID" value="NZ_JAKUDN010000002.1"/>
</dbReference>
<keyword evidence="2" id="KW-1185">Reference proteome</keyword>